<feature type="transmembrane region" description="Helical" evidence="7">
    <location>
        <begin position="223"/>
        <end position="241"/>
    </location>
</feature>
<evidence type="ECO:0000256" key="4">
    <source>
        <dbReference type="ARBA" id="ARBA00023136"/>
    </source>
</evidence>
<evidence type="ECO:0000313" key="10">
    <source>
        <dbReference type="Proteomes" id="UP000254866"/>
    </source>
</evidence>
<evidence type="ECO:0000256" key="3">
    <source>
        <dbReference type="ARBA" id="ARBA00022989"/>
    </source>
</evidence>
<name>A0A370TN06_9HELO</name>
<keyword evidence="3 7" id="KW-1133">Transmembrane helix</keyword>
<dbReference type="InterPro" id="IPR052337">
    <property type="entry name" value="SAT4-like"/>
</dbReference>
<feature type="transmembrane region" description="Helical" evidence="7">
    <location>
        <begin position="253"/>
        <end position="280"/>
    </location>
</feature>
<dbReference type="PANTHER" id="PTHR33048:SF96">
    <property type="entry name" value="INTEGRAL MEMBRANE PROTEIN"/>
    <property type="match status" value="1"/>
</dbReference>
<dbReference type="InterPro" id="IPR049326">
    <property type="entry name" value="Rhodopsin_dom_fungi"/>
</dbReference>
<evidence type="ECO:0000256" key="2">
    <source>
        <dbReference type="ARBA" id="ARBA00022692"/>
    </source>
</evidence>
<accession>A0A370TN06</accession>
<feature type="transmembrane region" description="Helical" evidence="7">
    <location>
        <begin position="189"/>
        <end position="211"/>
    </location>
</feature>
<feature type="transmembrane region" description="Helical" evidence="7">
    <location>
        <begin position="103"/>
        <end position="126"/>
    </location>
</feature>
<proteinExistence type="inferred from homology"/>
<dbReference type="Pfam" id="PF20684">
    <property type="entry name" value="Fung_rhodopsin"/>
    <property type="match status" value="1"/>
</dbReference>
<evidence type="ECO:0000256" key="5">
    <source>
        <dbReference type="ARBA" id="ARBA00038359"/>
    </source>
</evidence>
<feature type="transmembrane region" description="Helical" evidence="7">
    <location>
        <begin position="12"/>
        <end position="30"/>
    </location>
</feature>
<organism evidence="9 10">
    <name type="scientific">Venustampulla echinocandica</name>
    <dbReference type="NCBI Taxonomy" id="2656787"/>
    <lineage>
        <taxon>Eukaryota</taxon>
        <taxon>Fungi</taxon>
        <taxon>Dikarya</taxon>
        <taxon>Ascomycota</taxon>
        <taxon>Pezizomycotina</taxon>
        <taxon>Leotiomycetes</taxon>
        <taxon>Helotiales</taxon>
        <taxon>Pleuroascaceae</taxon>
        <taxon>Venustampulla</taxon>
    </lineage>
</organism>
<gene>
    <name evidence="9" type="ORF">BP5553_06272</name>
</gene>
<dbReference type="GO" id="GO:0016020">
    <property type="term" value="C:membrane"/>
    <property type="evidence" value="ECO:0007669"/>
    <property type="project" value="UniProtKB-SubCell"/>
</dbReference>
<dbReference type="Proteomes" id="UP000254866">
    <property type="component" value="Unassembled WGS sequence"/>
</dbReference>
<feature type="transmembrane region" description="Helical" evidence="7">
    <location>
        <begin position="138"/>
        <end position="159"/>
    </location>
</feature>
<reference evidence="9 10" key="1">
    <citation type="journal article" date="2018" name="IMA Fungus">
        <title>IMA Genome-F 9: Draft genome sequence of Annulohypoxylon stygium, Aspergillus mulundensis, Berkeleyomyces basicola (syn. Thielaviopsis basicola), Ceratocystis smalleyi, two Cercospora beticola strains, Coleophoma cylindrospora, Fusarium fracticaudum, Phialophora cf. hyalina, and Morchella septimelata.</title>
        <authorList>
            <person name="Wingfield B.D."/>
            <person name="Bills G.F."/>
            <person name="Dong Y."/>
            <person name="Huang W."/>
            <person name="Nel W.J."/>
            <person name="Swalarsk-Parry B.S."/>
            <person name="Vaghefi N."/>
            <person name="Wilken P.M."/>
            <person name="An Z."/>
            <person name="de Beer Z.W."/>
            <person name="De Vos L."/>
            <person name="Chen L."/>
            <person name="Duong T.A."/>
            <person name="Gao Y."/>
            <person name="Hammerbacher A."/>
            <person name="Kikkert J.R."/>
            <person name="Li Y."/>
            <person name="Li H."/>
            <person name="Li K."/>
            <person name="Li Q."/>
            <person name="Liu X."/>
            <person name="Ma X."/>
            <person name="Naidoo K."/>
            <person name="Pethybridge S.J."/>
            <person name="Sun J."/>
            <person name="Steenkamp E.T."/>
            <person name="van der Nest M.A."/>
            <person name="van Wyk S."/>
            <person name="Wingfield M.J."/>
            <person name="Xiong C."/>
            <person name="Yue Q."/>
            <person name="Zhang X."/>
        </authorList>
    </citation>
    <scope>NUCLEOTIDE SEQUENCE [LARGE SCALE GENOMIC DNA]</scope>
    <source>
        <strain evidence="9 10">BP 5553</strain>
    </source>
</reference>
<evidence type="ECO:0000259" key="8">
    <source>
        <dbReference type="Pfam" id="PF20684"/>
    </source>
</evidence>
<feature type="region of interest" description="Disordered" evidence="6">
    <location>
        <begin position="342"/>
        <end position="370"/>
    </location>
</feature>
<keyword evidence="2 7" id="KW-0812">Transmembrane</keyword>
<dbReference type="EMBL" id="NPIC01000004">
    <property type="protein sequence ID" value="RDL36920.1"/>
    <property type="molecule type" value="Genomic_DNA"/>
</dbReference>
<sequence length="394" mass="43670">MVETRGPQAAGAAGLFLGLSWIFVLLRCYCRAAIVRRFGPEDYLCVISQVALSILDLGNNEADAGQVIFTVYCTLVLVGVQYGTGRHAVDIIPPTDIPIGLKWWWICEQLYCLTCLTLKFSIGLFLLQITVHKSQTIILWTVMIVSGLMSIYFALLFLFQCRPVTYFWGQHAGMNGSCIDPAIISRTAYVYSVVSCWSDWTFCILPAFMVWNVQMNPRTKASVLLVFALGAVASTMTIVRFPYLNTLQDKADFLYATTNVGILTTSEMGVGIVTSAAATLRPLFRRFLERSQPGSSSVELSRPWQSGRMRAGYVRNRDGDPSLTDEEYIGVTTVARIESHSIEGKEDTLSKPGINNAADTSSTNDSGKWHTGKFLDACSEEYRPHIGTESRPKV</sequence>
<feature type="compositionally biased region" description="Polar residues" evidence="6">
    <location>
        <begin position="357"/>
        <end position="366"/>
    </location>
</feature>
<dbReference type="STRING" id="2656787.A0A370TN06"/>
<comment type="subcellular location">
    <subcellularLocation>
        <location evidence="1">Membrane</location>
        <topology evidence="1">Multi-pass membrane protein</topology>
    </subcellularLocation>
</comment>
<feature type="domain" description="Rhodopsin" evidence="8">
    <location>
        <begin position="26"/>
        <end position="286"/>
    </location>
</feature>
<comment type="similarity">
    <text evidence="5">Belongs to the SAT4 family.</text>
</comment>
<keyword evidence="10" id="KW-1185">Reference proteome</keyword>
<evidence type="ECO:0000313" key="9">
    <source>
        <dbReference type="EMBL" id="RDL36920.1"/>
    </source>
</evidence>
<evidence type="ECO:0000256" key="7">
    <source>
        <dbReference type="SAM" id="Phobius"/>
    </source>
</evidence>
<dbReference type="PANTHER" id="PTHR33048">
    <property type="entry name" value="PTH11-LIKE INTEGRAL MEMBRANE PROTEIN (AFU_ORTHOLOGUE AFUA_5G11245)"/>
    <property type="match status" value="1"/>
</dbReference>
<evidence type="ECO:0000256" key="1">
    <source>
        <dbReference type="ARBA" id="ARBA00004141"/>
    </source>
</evidence>
<dbReference type="AlphaFoldDB" id="A0A370TN06"/>
<dbReference type="RefSeq" id="XP_031869576.1">
    <property type="nucleotide sequence ID" value="XM_032014895.1"/>
</dbReference>
<dbReference type="GeneID" id="43599121"/>
<dbReference type="OrthoDB" id="3923077at2759"/>
<protein>
    <recommendedName>
        <fullName evidence="8">Rhodopsin domain-containing protein</fullName>
    </recommendedName>
</protein>
<evidence type="ECO:0000256" key="6">
    <source>
        <dbReference type="SAM" id="MobiDB-lite"/>
    </source>
</evidence>
<comment type="caution">
    <text evidence="9">The sequence shown here is derived from an EMBL/GenBank/DDBJ whole genome shotgun (WGS) entry which is preliminary data.</text>
</comment>
<keyword evidence="4 7" id="KW-0472">Membrane</keyword>